<feature type="compositionally biased region" description="Basic and acidic residues" evidence="1">
    <location>
        <begin position="39"/>
        <end position="59"/>
    </location>
</feature>
<feature type="compositionally biased region" description="Low complexity" evidence="1">
    <location>
        <begin position="854"/>
        <end position="865"/>
    </location>
</feature>
<proteinExistence type="predicted"/>
<dbReference type="OrthoDB" id="6161991at2759"/>
<organism evidence="2 3">
    <name type="scientific">Biomphalaria glabrata</name>
    <name type="common">Bloodfluke planorb</name>
    <name type="synonym">Freshwater snail</name>
    <dbReference type="NCBI Taxonomy" id="6526"/>
    <lineage>
        <taxon>Eukaryota</taxon>
        <taxon>Metazoa</taxon>
        <taxon>Spiralia</taxon>
        <taxon>Lophotrochozoa</taxon>
        <taxon>Mollusca</taxon>
        <taxon>Gastropoda</taxon>
        <taxon>Heterobranchia</taxon>
        <taxon>Euthyneura</taxon>
        <taxon>Panpulmonata</taxon>
        <taxon>Hygrophila</taxon>
        <taxon>Lymnaeoidea</taxon>
        <taxon>Planorbidae</taxon>
        <taxon>Biomphalaria</taxon>
    </lineage>
</organism>
<protein>
    <submittedName>
        <fullName evidence="2">Uncharacterized protein</fullName>
    </submittedName>
</protein>
<dbReference type="Proteomes" id="UP000076420">
    <property type="component" value="Unassembled WGS sequence"/>
</dbReference>
<name>A0A2C9L3H8_BIOGL</name>
<evidence type="ECO:0000313" key="2">
    <source>
        <dbReference type="EnsemblMetazoa" id="BGLB026645-PB"/>
    </source>
</evidence>
<feature type="compositionally biased region" description="Polar residues" evidence="1">
    <location>
        <begin position="26"/>
        <end position="38"/>
    </location>
</feature>
<feature type="region of interest" description="Disordered" evidence="1">
    <location>
        <begin position="813"/>
        <end position="881"/>
    </location>
</feature>
<feature type="region of interest" description="Disordered" evidence="1">
    <location>
        <begin position="495"/>
        <end position="546"/>
    </location>
</feature>
<sequence>MSASRKIHVDIVQESNEHIENDTNKQTDNGNIVNSMKTINDENRDNQNSVTEHHLDSSRPKTSKLKRKKLASAQLSMNNADDSKEEKESRRKMSGKQIISLQKDILEQKYQELHQLLVLPLVQPMNKNVLKIGQLLQLQSLTQVPDNEVSSDHTIETIEANDNEDFHDASKQMKRFKVLNRSHKPLQRAQTSMESSNEEGYSQWVRRNKTKQNNSTTAEQAIDKQNQVKKHIFQPSDTFLRNTANPSIKQWLKRKERELRKKKREERKQIKEERLKKQEQEILKQEKFKDSEQKVREWMLQKRKEAVYRTKQNNGTEKEDSNCDTAKNANDGTDAASTWLKGTDTQGITNVNISLTKQSRQPTPTSFVYARPVSGRVRLIKLQQENKDNAKKKDLEKQFLKKQLEIEKAKKMRVSYDQWLLKKREEDYSKRQEAARIRALAKSDSELHHIGVKDAQKRINNFMRQQKINTKDIELEINDSSSAEEYKNKQIKVLGSKKNLNARPSSARPSLSPRISRSFHRPLSANPSTKTSEKENAEKINVKIPYPPEKGAPKYVLDKQRKLFSHHLTKSSVSDVDNNSKVASTSSDKLSTSNDLHDNVIPIIDTNNKAHPVVDMHDKLRDTSDTHSSSDASLIGGKLGESVHRQKQPSHLDDHDLFITRSRAEHMVERKDDHDLFITRSREEHMVERKDDHDLFITRSRAEHMVEREDDQTPIESKNQKSNFIEDMSTAEQESEIDIENIHSNSAMETKQETQLHILEQIIHSDSSNDKNIIVQGQTDTLKVKEALDNASVVEFEEDSEIPADYVVSKSNLIKDEPTENKSEEDSLTHLEDVPNSKNSEKHVSFQENPVVFESSDTELNSESSETTEIDEDLPEENDEF</sequence>
<accession>A0A2C9L3H8</accession>
<feature type="compositionally biased region" description="Acidic residues" evidence="1">
    <location>
        <begin position="866"/>
        <end position="881"/>
    </location>
</feature>
<feature type="compositionally biased region" description="Low complexity" evidence="1">
    <location>
        <begin position="503"/>
        <end position="516"/>
    </location>
</feature>
<feature type="compositionally biased region" description="Low complexity" evidence="1">
    <location>
        <begin position="570"/>
        <end position="582"/>
    </location>
</feature>
<evidence type="ECO:0000313" key="3">
    <source>
        <dbReference type="Proteomes" id="UP000076420"/>
    </source>
</evidence>
<dbReference type="KEGG" id="bgt:106075079"/>
<feature type="region of interest" description="Disordered" evidence="1">
    <location>
        <begin position="253"/>
        <end position="272"/>
    </location>
</feature>
<feature type="compositionally biased region" description="Basic residues" evidence="1">
    <location>
        <begin position="61"/>
        <end position="70"/>
    </location>
</feature>
<dbReference type="AlphaFoldDB" id="A0A2C9L3H8"/>
<feature type="compositionally biased region" description="Basic and acidic residues" evidence="1">
    <location>
        <begin position="7"/>
        <end position="25"/>
    </location>
</feature>
<feature type="region of interest" description="Disordered" evidence="1">
    <location>
        <begin position="1"/>
        <end position="95"/>
    </location>
</feature>
<feature type="compositionally biased region" description="Polar residues" evidence="1">
    <location>
        <begin position="583"/>
        <end position="593"/>
    </location>
</feature>
<dbReference type="VEuPathDB" id="VectorBase:BGLB026645"/>
<dbReference type="EnsemblMetazoa" id="BGLB026645-RB">
    <property type="protein sequence ID" value="BGLB026645-PB"/>
    <property type="gene ID" value="BGLB026645"/>
</dbReference>
<feature type="region of interest" description="Disordered" evidence="1">
    <location>
        <begin position="569"/>
        <end position="593"/>
    </location>
</feature>
<gene>
    <name evidence="2" type="primary">106075079</name>
</gene>
<dbReference type="VEuPathDB" id="VectorBase:BGLAX_051309"/>
<evidence type="ECO:0000256" key="1">
    <source>
        <dbReference type="SAM" id="MobiDB-lite"/>
    </source>
</evidence>
<dbReference type="RefSeq" id="XP_013091450.2">
    <property type="nucleotide sequence ID" value="XM_013235996.2"/>
</dbReference>
<feature type="compositionally biased region" description="Basic and acidic residues" evidence="1">
    <location>
        <begin position="813"/>
        <end position="845"/>
    </location>
</feature>
<feature type="compositionally biased region" description="Basic and acidic residues" evidence="1">
    <location>
        <begin position="81"/>
        <end position="91"/>
    </location>
</feature>
<reference evidence="2" key="1">
    <citation type="submission" date="2020-05" db="UniProtKB">
        <authorList>
            <consortium name="EnsemblMetazoa"/>
        </authorList>
    </citation>
    <scope>IDENTIFICATION</scope>
    <source>
        <strain evidence="2">BB02</strain>
    </source>
</reference>
<feature type="compositionally biased region" description="Basic and acidic residues" evidence="1">
    <location>
        <begin position="531"/>
        <end position="541"/>
    </location>
</feature>